<gene>
    <name evidence="1" type="ORF">QJV27_08865</name>
</gene>
<name>A0ABT6Q394_9PROT</name>
<dbReference type="Proteomes" id="UP001431634">
    <property type="component" value="Unassembled WGS sequence"/>
</dbReference>
<accession>A0ABT6Q394</accession>
<sequence length="601" mass="69603">MVNSSTTSTQARNSVTNNNEMNLEASISHLERAVITAYNNINKIVNLRQGAFHEALLKTLNEAVGKSSERMDRLFSESFSKIYALNSMALEQSIRNNGMNAARKEFDEYRKLDQYIENQRLVFSDIRVALQQIVQSIAPMTSEQKMIETSNFARAHNVDYTDISMFQQFASRHNVSRAQAFDSFEEVQKNLFNVRNTPEFDHNPFIEILTKNNTELLKKIKDTRTMKDFIVLLIEGISKAYDENNQKILQNLPSYLKKPGIMATFTDSAIHNPTPFEIRYPEVLENTVYQKIYNNADREKNIYDQIEQQGYHYREIETQNNNYVVNSIARLHYFMTYLDKQNKDSNSQFQTIEGLNGLVRDDIKKDVDNEYDKNYKNDLPLTILEEIVPKVGKSLAEVVRKTDKMYLEAGAINFENSPENTIALILGGEKSGPRRVQRPTETERELQYLENKKKGLTRVLEQDPYGIQADRNRAHIKTIETRIKELTPPVFKGNVNLSESLYSMWMERQLSAASKIIKKYMGSVNPNNDQIKNIQTRTFMNLHMDRNFQYEKGNVITVHNHNHFTMTFNRGDIDPNNFMNSVKRQITSLTAESINLHTTGK</sequence>
<evidence type="ECO:0000313" key="2">
    <source>
        <dbReference type="Proteomes" id="UP001431634"/>
    </source>
</evidence>
<dbReference type="EMBL" id="JASBAO010000001">
    <property type="protein sequence ID" value="MDI2091473.1"/>
    <property type="molecule type" value="Genomic_DNA"/>
</dbReference>
<evidence type="ECO:0000313" key="1">
    <source>
        <dbReference type="EMBL" id="MDI2091473.1"/>
    </source>
</evidence>
<protein>
    <submittedName>
        <fullName evidence="1">Uncharacterized protein</fullName>
    </submittedName>
</protein>
<keyword evidence="2" id="KW-1185">Reference proteome</keyword>
<organism evidence="1 2">
    <name type="scientific">Commensalibacter oyaizuii</name>
    <dbReference type="NCBI Taxonomy" id="3043873"/>
    <lineage>
        <taxon>Bacteria</taxon>
        <taxon>Pseudomonadati</taxon>
        <taxon>Pseudomonadota</taxon>
        <taxon>Alphaproteobacteria</taxon>
        <taxon>Acetobacterales</taxon>
        <taxon>Acetobacteraceae</taxon>
    </lineage>
</organism>
<dbReference type="RefSeq" id="WP_281448565.1">
    <property type="nucleotide sequence ID" value="NZ_JASBAO010000001.1"/>
</dbReference>
<reference evidence="1" key="1">
    <citation type="submission" date="2023-05" db="EMBL/GenBank/DDBJ databases">
        <title>Whole genome sequence of Commensalibacter sp.</title>
        <authorList>
            <person name="Charoenyingcharoen P."/>
            <person name="Yukphan P."/>
        </authorList>
    </citation>
    <scope>NUCLEOTIDE SEQUENCE</scope>
    <source>
        <strain evidence="1">TBRC 16381</strain>
    </source>
</reference>
<proteinExistence type="predicted"/>
<comment type="caution">
    <text evidence="1">The sequence shown here is derived from an EMBL/GenBank/DDBJ whole genome shotgun (WGS) entry which is preliminary data.</text>
</comment>